<accession>A0A0X3NZ26</accession>
<evidence type="ECO:0000256" key="1">
    <source>
        <dbReference type="ARBA" id="ARBA00022722"/>
    </source>
</evidence>
<dbReference type="Pfam" id="PF00752">
    <property type="entry name" value="XPG_N"/>
    <property type="match status" value="1"/>
</dbReference>
<dbReference type="InterPro" id="IPR036279">
    <property type="entry name" value="5-3_exonuclease_C_sf"/>
</dbReference>
<dbReference type="InterPro" id="IPR029060">
    <property type="entry name" value="PIN-like_dom_sf"/>
</dbReference>
<dbReference type="PRINTS" id="PR00853">
    <property type="entry name" value="XPGRADSUPER"/>
</dbReference>
<dbReference type="PANTHER" id="PTHR11081">
    <property type="entry name" value="FLAP ENDONUCLEASE FAMILY MEMBER"/>
    <property type="match status" value="1"/>
</dbReference>
<keyword evidence="1" id="KW-0540">Nuclease</keyword>
<keyword evidence="5" id="KW-0255">Endonuclease</keyword>
<sequence length="597" mass="65909">MGVRGLWTILDPIQEHIPLRLLGGKCLAIDLSGWICSDMYVNEKAKSQGKLYLRNLIFRIIALLKEAILPVAVTDGSAPALKARTLELRGNSRYRHKYPGRITSEGQRSTYLHRRRFACVSEQCCHLLRALGLPCLNSPGEAEAMCAFLDTQKLVDGCVSNDGDSFLYGASRVYRHFTLNSRDTSVVAYDAAKISTDLGLSRERLVLLGLILGCDFWPAGVPGVGAVSARTFVSQSDPAVVRSCLKLHDSTPTADKPASVQSEVWKKVKDGLCGCPVEEVFEEFLRPCAARGWQLPSKSSIIWSQPRVKLAVEFCIQHLDWTPTYSLVHFIPLFALWRLRLAANSGDQIPPEPTPIRIIRKRSINYIPSYEVEWKRLSNDIWSEDALSTPNSTNGEPSALISAFFTQEGYKFSVPISELRLAFPGLVDTYEAIGLLGISASLKGLSLLGQKGKGARKGAPTAKRATKRTNHLAQVESPSSGATVTDELTTTTKTVDSHNFLFAWDSTPETSPQQKDCSPVSRVNALAVSAKDHHSISTNKVEEETTWFLPVKLNTAFERRISLQSSLLSFTPPSTSADQPDDFSLFRTPARLTDRLK</sequence>
<keyword evidence="2" id="KW-0378">Hydrolase</keyword>
<organism evidence="5">
    <name type="scientific">Schistocephalus solidus</name>
    <name type="common">Tapeworm</name>
    <dbReference type="NCBI Taxonomy" id="70667"/>
    <lineage>
        <taxon>Eukaryota</taxon>
        <taxon>Metazoa</taxon>
        <taxon>Spiralia</taxon>
        <taxon>Lophotrochozoa</taxon>
        <taxon>Platyhelminthes</taxon>
        <taxon>Cestoda</taxon>
        <taxon>Eucestoda</taxon>
        <taxon>Diphyllobothriidea</taxon>
        <taxon>Diphyllobothriidae</taxon>
        <taxon>Schistocephalus</taxon>
    </lineage>
</organism>
<dbReference type="InterPro" id="IPR006084">
    <property type="entry name" value="XPG/Rad2"/>
</dbReference>
<evidence type="ECO:0000259" key="4">
    <source>
        <dbReference type="SMART" id="SM00485"/>
    </source>
</evidence>
<evidence type="ECO:0000256" key="2">
    <source>
        <dbReference type="ARBA" id="ARBA00022801"/>
    </source>
</evidence>
<dbReference type="PANTHER" id="PTHR11081:SF70">
    <property type="entry name" value="FLAP ENDONUCLEASE GEN HOMOLOG 1"/>
    <property type="match status" value="1"/>
</dbReference>
<dbReference type="Pfam" id="PF00867">
    <property type="entry name" value="XPG_I"/>
    <property type="match status" value="1"/>
</dbReference>
<protein>
    <submittedName>
        <fullName evidence="5">Flap endonuclease GEN homolog 1</fullName>
    </submittedName>
</protein>
<proteinExistence type="predicted"/>
<dbReference type="CDD" id="cd09869">
    <property type="entry name" value="PIN_GEN1"/>
    <property type="match status" value="1"/>
</dbReference>
<dbReference type="SMART" id="SM00484">
    <property type="entry name" value="XPGI"/>
    <property type="match status" value="1"/>
</dbReference>
<dbReference type="AlphaFoldDB" id="A0A0X3NZ26"/>
<dbReference type="GO" id="GO:0000400">
    <property type="term" value="F:four-way junction DNA binding"/>
    <property type="evidence" value="ECO:0007669"/>
    <property type="project" value="TreeGrafter"/>
</dbReference>
<feature type="domain" description="XPG-I" evidence="3">
    <location>
        <begin position="129"/>
        <end position="200"/>
    </location>
</feature>
<dbReference type="SUPFAM" id="SSF47807">
    <property type="entry name" value="5' to 3' exonuclease, C-terminal subdomain"/>
    <property type="match status" value="1"/>
</dbReference>
<dbReference type="InterPro" id="IPR006085">
    <property type="entry name" value="XPG_DNA_repair_N"/>
</dbReference>
<dbReference type="Gene3D" id="1.10.150.20">
    <property type="entry name" value="5' to 3' exonuclease, C-terminal subdomain"/>
    <property type="match status" value="1"/>
</dbReference>
<feature type="domain" description="XPG N-terminal" evidence="4">
    <location>
        <begin position="1"/>
        <end position="96"/>
    </location>
</feature>
<dbReference type="SMART" id="SM00485">
    <property type="entry name" value="XPGN"/>
    <property type="match status" value="1"/>
</dbReference>
<evidence type="ECO:0000259" key="3">
    <source>
        <dbReference type="SMART" id="SM00484"/>
    </source>
</evidence>
<dbReference type="Gene3D" id="3.40.50.1010">
    <property type="entry name" value="5'-nuclease"/>
    <property type="match status" value="1"/>
</dbReference>
<dbReference type="SUPFAM" id="SSF88723">
    <property type="entry name" value="PIN domain-like"/>
    <property type="match status" value="1"/>
</dbReference>
<dbReference type="InterPro" id="IPR006086">
    <property type="entry name" value="XPG-I_dom"/>
</dbReference>
<gene>
    <name evidence="5" type="primary">GEN</name>
    <name evidence="5" type="ORF">TR112481</name>
</gene>
<dbReference type="GO" id="GO:0017108">
    <property type="term" value="F:5'-flap endonuclease activity"/>
    <property type="evidence" value="ECO:0007669"/>
    <property type="project" value="TreeGrafter"/>
</dbReference>
<name>A0A0X3NZ26_SCHSO</name>
<dbReference type="EMBL" id="GEEE01018855">
    <property type="protein sequence ID" value="JAP44370.1"/>
    <property type="molecule type" value="Transcribed_RNA"/>
</dbReference>
<reference evidence="5" key="1">
    <citation type="submission" date="2016-01" db="EMBL/GenBank/DDBJ databases">
        <title>Reference transcriptome for the parasite Schistocephalus solidus: insights into the molecular evolution of parasitism.</title>
        <authorList>
            <person name="Hebert F.O."/>
            <person name="Grambauer S."/>
            <person name="Barber I."/>
            <person name="Landry C.R."/>
            <person name="Aubin-Horth N."/>
        </authorList>
    </citation>
    <scope>NUCLEOTIDE SEQUENCE</scope>
</reference>
<evidence type="ECO:0000313" key="5">
    <source>
        <dbReference type="EMBL" id="JAP44370.1"/>
    </source>
</evidence>